<name>A0AA88IAP1_ARTSF</name>
<keyword evidence="5" id="KW-0206">Cytoskeleton</keyword>
<comment type="subcellular location">
    <subcellularLocation>
        <location evidence="1">Cytoplasm</location>
        <location evidence="1">Cytoskeleton</location>
    </subcellularLocation>
</comment>
<dbReference type="InterPro" id="IPR040457">
    <property type="entry name" value="GCP_C"/>
</dbReference>
<dbReference type="GO" id="GO:0051225">
    <property type="term" value="P:spindle assembly"/>
    <property type="evidence" value="ECO:0007669"/>
    <property type="project" value="TreeGrafter"/>
</dbReference>
<dbReference type="PANTHER" id="PTHR19302">
    <property type="entry name" value="GAMMA TUBULIN COMPLEX PROTEIN"/>
    <property type="match status" value="1"/>
</dbReference>
<dbReference type="Pfam" id="PF04130">
    <property type="entry name" value="GCP_C_terminal"/>
    <property type="match status" value="1"/>
</dbReference>
<organism evidence="8 9">
    <name type="scientific">Artemia franciscana</name>
    <name type="common">Brine shrimp</name>
    <name type="synonym">Artemia sanfranciscana</name>
    <dbReference type="NCBI Taxonomy" id="6661"/>
    <lineage>
        <taxon>Eukaryota</taxon>
        <taxon>Metazoa</taxon>
        <taxon>Ecdysozoa</taxon>
        <taxon>Arthropoda</taxon>
        <taxon>Crustacea</taxon>
        <taxon>Branchiopoda</taxon>
        <taxon>Anostraca</taxon>
        <taxon>Artemiidae</taxon>
        <taxon>Artemia</taxon>
    </lineage>
</organism>
<comment type="similarity">
    <text evidence="2">Belongs to the TUBGCP family.</text>
</comment>
<dbReference type="GO" id="GO:0007020">
    <property type="term" value="P:microtubule nucleation"/>
    <property type="evidence" value="ECO:0007669"/>
    <property type="project" value="InterPro"/>
</dbReference>
<gene>
    <name evidence="8" type="ORF">QYM36_001340</name>
</gene>
<dbReference type="PANTHER" id="PTHR19302:SF14">
    <property type="entry name" value="GAMMA-TUBULIN COMPLEX COMPONENT 3"/>
    <property type="match status" value="1"/>
</dbReference>
<evidence type="ECO:0000313" key="9">
    <source>
        <dbReference type="Proteomes" id="UP001187531"/>
    </source>
</evidence>
<evidence type="ECO:0000256" key="3">
    <source>
        <dbReference type="ARBA" id="ARBA00022490"/>
    </source>
</evidence>
<sequence>MNQNEIVTLVEKLCMQIIQADETAKKMAVQSAMQCIATGPGSGKYTPAQEFAIMERIKLHFCEKRRQTDGVRFIELCDKLKGSRVLRNRVSVVVLLYCLRDSTLNSTGTQPGFLLPQHLETIEDNLSTTAIVDKPLRGNVTTSHPPRQLRAYDNGIDANPGSHKKLLREIIFALQGIGGEIIRMSADKDGFRVDESVKMPSPIRKRSLSIIEMGFMYMRISKFCEDKLRDSSVGMVGQAFVSAIQAELLEFYRLLALFESQVTSKSNISPADTPMEDIPVPNITLHRLFLWTLEPRKRLANMVSLVDACRNSKGGELISCIFPYTFQGDQGIYSSVVNVLGRTAKPLLIMITEWILSGSLDDPYNEFFISVDQKVPDQELWDSKYSIRQTMVPSFLSREDAQMILTAGKSLRFLREVCGDSSEIPGHAKLIKIIREGGEEPWIVKWEDGELRELVVESCDATSKHLLMVMMNKYELAKHFDAFRKYIMLSQGDFAFTLLEALTPELNKPILSVSSHVLATLLETAIRQTNAQFDDSEVLKRLDVTLDNTGQTGWDGFSLEYRIDGPLLTITSVEMKAEYTNIFRFLWKTKYVENLLVKLWRSQTVSGRLLNKLPEARGLAHSAHLLLFQMIHFVRQMAYYITFEVLACTWETLSRKLKSARSMDDVIVAHKEFLETTAMRTLVNLDSPMHLRHTLQSLYSIIILFGELQEKMFRGFEDECRKRKEFEERMVAHIVESSGSQVARERSRREEFSSNFVMKMKAKFRVLAKSYEDKVQDFLLSLSSQADPSLQQLSFRLDFNDFYHRKNDRLSMSVTFQARRQVGSKLP</sequence>
<dbReference type="Gene3D" id="1.20.120.1900">
    <property type="entry name" value="Gamma-tubulin complex, C-terminal domain"/>
    <property type="match status" value="1"/>
</dbReference>
<dbReference type="Pfam" id="PF17681">
    <property type="entry name" value="GCP_N_terminal"/>
    <property type="match status" value="1"/>
</dbReference>
<dbReference type="InterPro" id="IPR042241">
    <property type="entry name" value="GCP_C_sf"/>
</dbReference>
<dbReference type="GO" id="GO:0000278">
    <property type="term" value="P:mitotic cell cycle"/>
    <property type="evidence" value="ECO:0007669"/>
    <property type="project" value="TreeGrafter"/>
</dbReference>
<dbReference type="GO" id="GO:0005874">
    <property type="term" value="C:microtubule"/>
    <property type="evidence" value="ECO:0007669"/>
    <property type="project" value="UniProtKB-KW"/>
</dbReference>
<dbReference type="EMBL" id="JAVRJZ010000003">
    <property type="protein sequence ID" value="KAK2724834.1"/>
    <property type="molecule type" value="Genomic_DNA"/>
</dbReference>
<feature type="domain" description="Gamma tubulin complex component C-terminal" evidence="6">
    <location>
        <begin position="476"/>
        <end position="803"/>
    </location>
</feature>
<evidence type="ECO:0000256" key="1">
    <source>
        <dbReference type="ARBA" id="ARBA00004245"/>
    </source>
</evidence>
<dbReference type="InterPro" id="IPR007259">
    <property type="entry name" value="GCP"/>
</dbReference>
<evidence type="ECO:0008006" key="10">
    <source>
        <dbReference type="Google" id="ProtNLM"/>
    </source>
</evidence>
<dbReference type="Proteomes" id="UP001187531">
    <property type="component" value="Unassembled WGS sequence"/>
</dbReference>
<dbReference type="InterPro" id="IPR041470">
    <property type="entry name" value="GCP_N"/>
</dbReference>
<dbReference type="GO" id="GO:0031122">
    <property type="term" value="P:cytoplasmic microtubule organization"/>
    <property type="evidence" value="ECO:0007669"/>
    <property type="project" value="TreeGrafter"/>
</dbReference>
<dbReference type="AlphaFoldDB" id="A0AA88IAP1"/>
<dbReference type="GO" id="GO:0043015">
    <property type="term" value="F:gamma-tubulin binding"/>
    <property type="evidence" value="ECO:0007669"/>
    <property type="project" value="InterPro"/>
</dbReference>
<evidence type="ECO:0000256" key="2">
    <source>
        <dbReference type="ARBA" id="ARBA00010337"/>
    </source>
</evidence>
<comment type="caution">
    <text evidence="8">The sequence shown here is derived from an EMBL/GenBank/DDBJ whole genome shotgun (WGS) entry which is preliminary data.</text>
</comment>
<evidence type="ECO:0000259" key="6">
    <source>
        <dbReference type="Pfam" id="PF04130"/>
    </source>
</evidence>
<evidence type="ECO:0000259" key="7">
    <source>
        <dbReference type="Pfam" id="PF17681"/>
    </source>
</evidence>
<keyword evidence="4" id="KW-0493">Microtubule</keyword>
<protein>
    <recommendedName>
        <fullName evidence="10">Gamma-tubulin complex component</fullName>
    </recommendedName>
</protein>
<dbReference type="GO" id="GO:0000930">
    <property type="term" value="C:gamma-tubulin complex"/>
    <property type="evidence" value="ECO:0007669"/>
    <property type="project" value="TreeGrafter"/>
</dbReference>
<reference evidence="8" key="1">
    <citation type="submission" date="2023-07" db="EMBL/GenBank/DDBJ databases">
        <title>Chromosome-level genome assembly of Artemia franciscana.</title>
        <authorList>
            <person name="Jo E."/>
        </authorList>
    </citation>
    <scope>NUCLEOTIDE SEQUENCE</scope>
    <source>
        <tissue evidence="8">Whole body</tissue>
    </source>
</reference>
<accession>A0AA88IAP1</accession>
<proteinExistence type="inferred from homology"/>
<evidence type="ECO:0000313" key="8">
    <source>
        <dbReference type="EMBL" id="KAK2724834.1"/>
    </source>
</evidence>
<dbReference type="GO" id="GO:0051011">
    <property type="term" value="F:microtubule minus-end binding"/>
    <property type="evidence" value="ECO:0007669"/>
    <property type="project" value="TreeGrafter"/>
</dbReference>
<evidence type="ECO:0000256" key="4">
    <source>
        <dbReference type="ARBA" id="ARBA00022701"/>
    </source>
</evidence>
<evidence type="ECO:0000256" key="5">
    <source>
        <dbReference type="ARBA" id="ARBA00023212"/>
    </source>
</evidence>
<dbReference type="GO" id="GO:0000922">
    <property type="term" value="C:spindle pole"/>
    <property type="evidence" value="ECO:0007669"/>
    <property type="project" value="InterPro"/>
</dbReference>
<keyword evidence="3" id="KW-0963">Cytoplasm</keyword>
<keyword evidence="9" id="KW-1185">Reference proteome</keyword>
<dbReference type="GO" id="GO:0051321">
    <property type="term" value="P:meiotic cell cycle"/>
    <property type="evidence" value="ECO:0007669"/>
    <property type="project" value="TreeGrafter"/>
</dbReference>
<feature type="domain" description="Gamma tubulin complex component protein N-terminal" evidence="7">
    <location>
        <begin position="167"/>
        <end position="473"/>
    </location>
</feature>